<evidence type="ECO:0000313" key="1">
    <source>
        <dbReference type="EMBL" id="RED26727.1"/>
    </source>
</evidence>
<organism evidence="1 2">
    <name type="scientific">Flavobacterium cutihirudinis</name>
    <dbReference type="NCBI Taxonomy" id="1265740"/>
    <lineage>
        <taxon>Bacteria</taxon>
        <taxon>Pseudomonadati</taxon>
        <taxon>Bacteroidota</taxon>
        <taxon>Flavobacteriia</taxon>
        <taxon>Flavobacteriales</taxon>
        <taxon>Flavobacteriaceae</taxon>
        <taxon>Flavobacterium</taxon>
    </lineage>
</organism>
<name>A0A3D9G2C3_9FLAO</name>
<dbReference type="EMBL" id="QRDQ01000007">
    <property type="protein sequence ID" value="RED26727.1"/>
    <property type="molecule type" value="Genomic_DNA"/>
</dbReference>
<comment type="caution">
    <text evidence="1">The sequence shown here is derived from an EMBL/GenBank/DDBJ whole genome shotgun (WGS) entry which is preliminary data.</text>
</comment>
<proteinExistence type="predicted"/>
<sequence>MDKIEFDENRILDALNRSGYLFESEISKKLSTLGYFVESNQVVIDKFTGKSREIDLIAEYEDNIFEQDYSKKCYSKIKFAFEIKNTSSPVLVLTEYQNSINDQIWESLKEFKTIPSNLEYFNYNISEKLIYNSNIYTQYCSFQEKKGSNELMALHPDNIHSGIQKITQYCQEKIGHFENDENNYLRHFLYIPILLISGDLYELKILDNLPKIFKTEETTIIYNFHHDEEPTSCLIKVLTKDGLDNFLKEMLLLEKDMTENMIQLRSKQKK</sequence>
<dbReference type="OrthoDB" id="1442754at2"/>
<reference evidence="1 2" key="1">
    <citation type="submission" date="2018-07" db="EMBL/GenBank/DDBJ databases">
        <title>Genomic Encyclopedia of Archaeal and Bacterial Type Strains, Phase II (KMG-II): from individual species to whole genera.</title>
        <authorList>
            <person name="Goeker M."/>
        </authorList>
    </citation>
    <scope>NUCLEOTIDE SEQUENCE [LARGE SCALE GENOMIC DNA]</scope>
    <source>
        <strain evidence="1 2">DSM 25795</strain>
    </source>
</reference>
<evidence type="ECO:0000313" key="2">
    <source>
        <dbReference type="Proteomes" id="UP000257004"/>
    </source>
</evidence>
<protein>
    <submittedName>
        <fullName evidence="1">Uncharacterized protein</fullName>
    </submittedName>
</protein>
<gene>
    <name evidence="1" type="ORF">BD847_0650</name>
</gene>
<dbReference type="AlphaFoldDB" id="A0A3D9G2C3"/>
<dbReference type="RefSeq" id="WP_115886794.1">
    <property type="nucleotide sequence ID" value="NZ_QRDQ01000007.1"/>
</dbReference>
<keyword evidence="2" id="KW-1185">Reference proteome</keyword>
<accession>A0A3D9G2C3</accession>
<dbReference type="Proteomes" id="UP000257004">
    <property type="component" value="Unassembled WGS sequence"/>
</dbReference>